<dbReference type="EMBL" id="BGZK01002275">
    <property type="protein sequence ID" value="GBP92459.1"/>
    <property type="molecule type" value="Genomic_DNA"/>
</dbReference>
<dbReference type="PANTHER" id="PTHR45786">
    <property type="entry name" value="DNA BINDING PROTEIN-LIKE"/>
    <property type="match status" value="1"/>
</dbReference>
<organism evidence="1 2">
    <name type="scientific">Eumeta variegata</name>
    <name type="common">Bagworm moth</name>
    <name type="synonym">Eumeta japonica</name>
    <dbReference type="NCBI Taxonomy" id="151549"/>
    <lineage>
        <taxon>Eukaryota</taxon>
        <taxon>Metazoa</taxon>
        <taxon>Ecdysozoa</taxon>
        <taxon>Arthropoda</taxon>
        <taxon>Hexapoda</taxon>
        <taxon>Insecta</taxon>
        <taxon>Pterygota</taxon>
        <taxon>Neoptera</taxon>
        <taxon>Endopterygota</taxon>
        <taxon>Lepidoptera</taxon>
        <taxon>Glossata</taxon>
        <taxon>Ditrysia</taxon>
        <taxon>Tineoidea</taxon>
        <taxon>Psychidae</taxon>
        <taxon>Oiketicinae</taxon>
        <taxon>Eumeta</taxon>
    </lineage>
</organism>
<evidence type="ECO:0008006" key="3">
    <source>
        <dbReference type="Google" id="ProtNLM"/>
    </source>
</evidence>
<dbReference type="AlphaFoldDB" id="A0A4C1ZZR1"/>
<name>A0A4C1ZZR1_EUMVA</name>
<sequence>MNNICQFCHAKKFSKETPGLCCMNGKIRLPPLEAPPQEFLHYMTGETPESKHFLQNIRSYNSCFQMTSFGVTSTDTNRDKFEYVFSIQGQIYHKIGSLLPMPNDDYKFLQVYFIGNEKNEIDQRCTNFIGLKREIIQDVQRILHKYNQLIYIFKTTLDRMISDDYKIVIRADKRPRGEHERRFNAPQIDEVAVVIVDNENTSRDILYNEEERTTTHCRDTPFI</sequence>
<proteinExistence type="predicted"/>
<gene>
    <name evidence="1" type="ORF">EVAR_99635_1</name>
</gene>
<evidence type="ECO:0000313" key="1">
    <source>
        <dbReference type="EMBL" id="GBP92459.1"/>
    </source>
</evidence>
<keyword evidence="2" id="KW-1185">Reference proteome</keyword>
<reference evidence="1 2" key="1">
    <citation type="journal article" date="2019" name="Commun. Biol.">
        <title>The bagworm genome reveals a unique fibroin gene that provides high tensile strength.</title>
        <authorList>
            <person name="Kono N."/>
            <person name="Nakamura H."/>
            <person name="Ohtoshi R."/>
            <person name="Tomita M."/>
            <person name="Numata K."/>
            <person name="Arakawa K."/>
        </authorList>
    </citation>
    <scope>NUCLEOTIDE SEQUENCE [LARGE SCALE GENOMIC DNA]</scope>
</reference>
<accession>A0A4C1ZZR1</accession>
<dbReference type="Proteomes" id="UP000299102">
    <property type="component" value="Unassembled WGS sequence"/>
</dbReference>
<comment type="caution">
    <text evidence="1">The sequence shown here is derived from an EMBL/GenBank/DDBJ whole genome shotgun (WGS) entry which is preliminary data.</text>
</comment>
<dbReference type="PANTHER" id="PTHR45786:SF74">
    <property type="entry name" value="ATP-DEPENDENT DNA HELICASE"/>
    <property type="match status" value="1"/>
</dbReference>
<protein>
    <recommendedName>
        <fullName evidence="3">Helitron helicase-like domain-containing protein</fullName>
    </recommendedName>
</protein>
<evidence type="ECO:0000313" key="2">
    <source>
        <dbReference type="Proteomes" id="UP000299102"/>
    </source>
</evidence>
<dbReference type="STRING" id="151549.A0A4C1ZZR1"/>
<dbReference type="OrthoDB" id="10051381at2759"/>